<feature type="chain" id="PRO_5046774565" description="Cell wall protein" evidence="1">
    <location>
        <begin position="18"/>
        <end position="253"/>
    </location>
</feature>
<sequence length="253" mass="24856">MKCAASIILAMGAAVLANPMPKNGNNAAAAAAGGSNNNNNANANVDAAVQQKVAGTIQNWLNDIAAVNSFVDTAGQLQNNQDISDAAAQAFVAAQDEGTSNTDLGNDVQLDASGLAASQALLDQFNIIGPAINDTISNPQNLQKNLDAINGARCPPPAGNGAIFEEAAVQQSAAAAAGIQAATPALPNACQVLAQKQVDAAGKNNDNNANAADANAADANAADANAADANAASANADCAGADAAKGAAKDKQN</sequence>
<evidence type="ECO:0000256" key="1">
    <source>
        <dbReference type="SAM" id="SignalP"/>
    </source>
</evidence>
<evidence type="ECO:0000313" key="3">
    <source>
        <dbReference type="Proteomes" id="UP001430848"/>
    </source>
</evidence>
<evidence type="ECO:0000313" key="2">
    <source>
        <dbReference type="EMBL" id="KAK7729357.1"/>
    </source>
</evidence>
<keyword evidence="1" id="KW-0732">Signal</keyword>
<dbReference type="EMBL" id="JAKNSF020000029">
    <property type="protein sequence ID" value="KAK7729357.1"/>
    <property type="molecule type" value="Genomic_DNA"/>
</dbReference>
<reference evidence="2 3" key="1">
    <citation type="submission" date="2024-02" db="EMBL/GenBank/DDBJ databases">
        <title>De novo assembly and annotation of 12 fungi associated with fruit tree decline syndrome in Ontario, Canada.</title>
        <authorList>
            <person name="Sulman M."/>
            <person name="Ellouze W."/>
            <person name="Ilyukhin E."/>
        </authorList>
    </citation>
    <scope>NUCLEOTIDE SEQUENCE [LARGE SCALE GENOMIC DNA]</scope>
    <source>
        <strain evidence="2 3">M169</strain>
    </source>
</reference>
<protein>
    <recommendedName>
        <fullName evidence="4">Cell wall protein</fullName>
    </recommendedName>
</protein>
<feature type="signal peptide" evidence="1">
    <location>
        <begin position="1"/>
        <end position="17"/>
    </location>
</feature>
<proteinExistence type="predicted"/>
<dbReference type="Proteomes" id="UP001430848">
    <property type="component" value="Unassembled WGS sequence"/>
</dbReference>
<organism evidence="2 3">
    <name type="scientific">Diaporthe eres</name>
    <name type="common">Phomopsis oblonga</name>
    <dbReference type="NCBI Taxonomy" id="83184"/>
    <lineage>
        <taxon>Eukaryota</taxon>
        <taxon>Fungi</taxon>
        <taxon>Dikarya</taxon>
        <taxon>Ascomycota</taxon>
        <taxon>Pezizomycotina</taxon>
        <taxon>Sordariomycetes</taxon>
        <taxon>Sordariomycetidae</taxon>
        <taxon>Diaporthales</taxon>
        <taxon>Diaporthaceae</taxon>
        <taxon>Diaporthe</taxon>
        <taxon>Diaporthe eres species complex</taxon>
    </lineage>
</organism>
<gene>
    <name evidence="2" type="ORF">SLS63_006230</name>
</gene>
<comment type="caution">
    <text evidence="2">The sequence shown here is derived from an EMBL/GenBank/DDBJ whole genome shotgun (WGS) entry which is preliminary data.</text>
</comment>
<accession>A0ABR1P9J0</accession>
<keyword evidence="3" id="KW-1185">Reference proteome</keyword>
<name>A0ABR1P9J0_DIAER</name>
<evidence type="ECO:0008006" key="4">
    <source>
        <dbReference type="Google" id="ProtNLM"/>
    </source>
</evidence>